<dbReference type="PANTHER" id="PTHR45990:SF1">
    <property type="entry name" value="DNA REPAIR PROTEIN REV1"/>
    <property type="match status" value="1"/>
</dbReference>
<dbReference type="InterPro" id="IPR043128">
    <property type="entry name" value="Rev_trsase/Diguanyl_cyclase"/>
</dbReference>
<reference evidence="4 5" key="1">
    <citation type="journal article" name="Sci. Rep.">
        <title>Genome-scale phylogenetic analyses confirm Olpidium as the closest living zoosporic fungus to the non-flagellated, terrestrial fungi.</title>
        <authorList>
            <person name="Chang Y."/>
            <person name="Rochon D."/>
            <person name="Sekimoto S."/>
            <person name="Wang Y."/>
            <person name="Chovatia M."/>
            <person name="Sandor L."/>
            <person name="Salamov A."/>
            <person name="Grigoriev I.V."/>
            <person name="Stajich J.E."/>
            <person name="Spatafora J.W."/>
        </authorList>
    </citation>
    <scope>NUCLEOTIDE SEQUENCE [LARGE SCALE GENOMIC DNA]</scope>
    <source>
        <strain evidence="4">S191</strain>
    </source>
</reference>
<gene>
    <name evidence="4" type="ORF">BJ554DRAFT_6970</name>
</gene>
<dbReference type="Gene3D" id="3.30.1490.100">
    <property type="entry name" value="DNA polymerase, Y-family, little finger domain"/>
    <property type="match status" value="1"/>
</dbReference>
<name>A0A8H8DJT3_9FUNG</name>
<evidence type="ECO:0000256" key="2">
    <source>
        <dbReference type="ARBA" id="ARBA00022634"/>
    </source>
</evidence>
<dbReference type="GO" id="GO:0042276">
    <property type="term" value="P:error-prone translesion synthesis"/>
    <property type="evidence" value="ECO:0007669"/>
    <property type="project" value="TreeGrafter"/>
</dbReference>
<comment type="similarity">
    <text evidence="1">Belongs to the DNA polymerase type-Y family.</text>
</comment>
<evidence type="ECO:0000256" key="1">
    <source>
        <dbReference type="ARBA" id="ARBA00010945"/>
    </source>
</evidence>
<dbReference type="GO" id="GO:0005634">
    <property type="term" value="C:nucleus"/>
    <property type="evidence" value="ECO:0007669"/>
    <property type="project" value="TreeGrafter"/>
</dbReference>
<dbReference type="Gene3D" id="3.30.70.270">
    <property type="match status" value="1"/>
</dbReference>
<organism evidence="4 5">
    <name type="scientific">Olpidium bornovanus</name>
    <dbReference type="NCBI Taxonomy" id="278681"/>
    <lineage>
        <taxon>Eukaryota</taxon>
        <taxon>Fungi</taxon>
        <taxon>Fungi incertae sedis</taxon>
        <taxon>Olpidiomycota</taxon>
        <taxon>Olpidiomycotina</taxon>
        <taxon>Olpidiomycetes</taxon>
        <taxon>Olpidiales</taxon>
        <taxon>Olpidiaceae</taxon>
        <taxon>Olpidium</taxon>
    </lineage>
</organism>
<evidence type="ECO:0000313" key="5">
    <source>
        <dbReference type="Proteomes" id="UP000673691"/>
    </source>
</evidence>
<dbReference type="Pfam" id="PF11799">
    <property type="entry name" value="IMS_C"/>
    <property type="match status" value="1"/>
</dbReference>
<dbReference type="InterPro" id="IPR017961">
    <property type="entry name" value="DNA_pol_Y-fam_little_finger"/>
</dbReference>
<accession>A0A8H8DJT3</accession>
<dbReference type="InterPro" id="IPR043502">
    <property type="entry name" value="DNA/RNA_pol_sf"/>
</dbReference>
<dbReference type="Pfam" id="PF00817">
    <property type="entry name" value="IMS"/>
    <property type="match status" value="1"/>
</dbReference>
<proteinExistence type="inferred from homology"/>
<dbReference type="InterPro" id="IPR053848">
    <property type="entry name" value="IMS_HHH_1"/>
</dbReference>
<dbReference type="EMBL" id="JAEFCI010004478">
    <property type="protein sequence ID" value="KAG5460925.1"/>
    <property type="molecule type" value="Genomic_DNA"/>
</dbReference>
<dbReference type="OrthoDB" id="427711at2759"/>
<dbReference type="InterPro" id="IPR001126">
    <property type="entry name" value="UmuC"/>
</dbReference>
<dbReference type="GO" id="GO:0003887">
    <property type="term" value="F:DNA-directed DNA polymerase activity"/>
    <property type="evidence" value="ECO:0007669"/>
    <property type="project" value="InterPro"/>
</dbReference>
<sequence>MIARRLLLRWLSSAWNAPQILLHHADELQAVSCDEALLDVSSKMAESGQGQEEALAQQIRQEIREATGCEASIGISGNIMLARMATKQAKPCGQYFLKSDEVQGFLRGKSVRELPGVGWSLEQRLMDKGIILISDLQQKSKSELQKSFGPKTGTTLYEFSRGIDERPLVVATPRQSIGADVAWGVRFDDNAQVEVGVVLPATAYRIMRGSAHTKRQKFVNDLAAEVARRMKAVGGGEGTRARCITLKIKIRAANAPKEPPKFLGCGECDSYSKSVKLVHATGDAEVIGRECNIMIKQFNFDPTDIRGNKRNCRIYRSISEWSLTQKSHCQVLAFK</sequence>
<protein>
    <recommendedName>
        <fullName evidence="3">UmuC domain-containing protein</fullName>
    </recommendedName>
</protein>
<dbReference type="Gene3D" id="1.10.150.20">
    <property type="entry name" value="5' to 3' exonuclease, C-terminal subdomain"/>
    <property type="match status" value="1"/>
</dbReference>
<dbReference type="Pfam" id="PF21999">
    <property type="entry name" value="IMS_HHH_1"/>
    <property type="match status" value="1"/>
</dbReference>
<dbReference type="GO" id="GO:0006281">
    <property type="term" value="P:DNA repair"/>
    <property type="evidence" value="ECO:0007669"/>
    <property type="project" value="InterPro"/>
</dbReference>
<keyword evidence="2" id="KW-0237">DNA synthesis</keyword>
<keyword evidence="5" id="KW-1185">Reference proteome</keyword>
<evidence type="ECO:0000259" key="3">
    <source>
        <dbReference type="PROSITE" id="PS50173"/>
    </source>
</evidence>
<dbReference type="InterPro" id="IPR036775">
    <property type="entry name" value="DNA_pol_Y-fam_lit_finger_sf"/>
</dbReference>
<dbReference type="GO" id="GO:0017125">
    <property type="term" value="F:deoxycytidyl transferase activity"/>
    <property type="evidence" value="ECO:0007669"/>
    <property type="project" value="TreeGrafter"/>
</dbReference>
<comment type="caution">
    <text evidence="4">The sequence shown here is derived from an EMBL/GenBank/DDBJ whole genome shotgun (WGS) entry which is preliminary data.</text>
</comment>
<dbReference type="SUPFAM" id="SSF56672">
    <property type="entry name" value="DNA/RNA polymerases"/>
    <property type="match status" value="1"/>
</dbReference>
<dbReference type="GO" id="GO:0003684">
    <property type="term" value="F:damaged DNA binding"/>
    <property type="evidence" value="ECO:0007669"/>
    <property type="project" value="InterPro"/>
</dbReference>
<feature type="domain" description="UmuC" evidence="3">
    <location>
        <begin position="19"/>
        <end position="118"/>
    </location>
</feature>
<dbReference type="GO" id="GO:0070987">
    <property type="term" value="P:error-free translesion synthesis"/>
    <property type="evidence" value="ECO:0007669"/>
    <property type="project" value="TreeGrafter"/>
</dbReference>
<dbReference type="PANTHER" id="PTHR45990">
    <property type="entry name" value="DNA REPAIR PROTEIN REV1"/>
    <property type="match status" value="1"/>
</dbReference>
<dbReference type="AlphaFoldDB" id="A0A8H8DJT3"/>
<dbReference type="Proteomes" id="UP000673691">
    <property type="component" value="Unassembled WGS sequence"/>
</dbReference>
<evidence type="ECO:0000313" key="4">
    <source>
        <dbReference type="EMBL" id="KAG5460925.1"/>
    </source>
</evidence>
<dbReference type="PROSITE" id="PS50173">
    <property type="entry name" value="UMUC"/>
    <property type="match status" value="1"/>
</dbReference>